<keyword evidence="2 7" id="KW-0722">Serine protease inhibitor</keyword>
<dbReference type="AlphaFoldDB" id="A0A6J3BZ50"/>
<dbReference type="SUPFAM" id="SSF57362">
    <property type="entry name" value="BPTI-like"/>
    <property type="match status" value="1"/>
</dbReference>
<keyword evidence="4" id="KW-0732">Signal</keyword>
<feature type="domain" description="BPTI/Kunitz inhibitor" evidence="5">
    <location>
        <begin position="50"/>
        <end position="100"/>
    </location>
</feature>
<organism evidence="6 7">
    <name type="scientific">Galleria mellonella</name>
    <name type="common">Greater wax moth</name>
    <dbReference type="NCBI Taxonomy" id="7137"/>
    <lineage>
        <taxon>Eukaryota</taxon>
        <taxon>Metazoa</taxon>
        <taxon>Ecdysozoa</taxon>
        <taxon>Arthropoda</taxon>
        <taxon>Hexapoda</taxon>
        <taxon>Insecta</taxon>
        <taxon>Pterygota</taxon>
        <taxon>Neoptera</taxon>
        <taxon>Endopterygota</taxon>
        <taxon>Lepidoptera</taxon>
        <taxon>Glossata</taxon>
        <taxon>Ditrysia</taxon>
        <taxon>Pyraloidea</taxon>
        <taxon>Pyralidae</taxon>
        <taxon>Galleriinae</taxon>
        <taxon>Galleria</taxon>
    </lineage>
</organism>
<dbReference type="PANTHER" id="PTHR10083:SF374">
    <property type="entry name" value="BPTI_KUNITZ INHIBITOR DOMAIN-CONTAINING PROTEIN"/>
    <property type="match status" value="1"/>
</dbReference>
<protein>
    <submittedName>
        <fullName evidence="7">Kunitz-type serine protease inhibitor textilinin-5-like</fullName>
    </submittedName>
</protein>
<evidence type="ECO:0000313" key="7">
    <source>
        <dbReference type="RefSeq" id="XP_031766753.2"/>
    </source>
</evidence>
<evidence type="ECO:0000259" key="5">
    <source>
        <dbReference type="PROSITE" id="PS50279"/>
    </source>
</evidence>
<dbReference type="GeneID" id="116413189"/>
<feature type="chain" id="PRO_5046529176" evidence="4">
    <location>
        <begin position="18"/>
        <end position="106"/>
    </location>
</feature>
<evidence type="ECO:0000256" key="4">
    <source>
        <dbReference type="SAM" id="SignalP"/>
    </source>
</evidence>
<dbReference type="Proteomes" id="UP001652740">
    <property type="component" value="Unplaced"/>
</dbReference>
<dbReference type="GO" id="GO:0004867">
    <property type="term" value="F:serine-type endopeptidase inhibitor activity"/>
    <property type="evidence" value="ECO:0007669"/>
    <property type="project" value="UniProtKB-KW"/>
</dbReference>
<dbReference type="GO" id="GO:0005615">
    <property type="term" value="C:extracellular space"/>
    <property type="evidence" value="ECO:0007669"/>
    <property type="project" value="TreeGrafter"/>
</dbReference>
<keyword evidence="1 7" id="KW-0646">Protease inhibitor</keyword>
<dbReference type="Gene3D" id="4.10.410.10">
    <property type="entry name" value="Pancreatic trypsin inhibitor Kunitz domain"/>
    <property type="match status" value="1"/>
</dbReference>
<dbReference type="InterPro" id="IPR036880">
    <property type="entry name" value="Kunitz_BPTI_sf"/>
</dbReference>
<evidence type="ECO:0000256" key="3">
    <source>
        <dbReference type="ARBA" id="ARBA00023157"/>
    </source>
</evidence>
<dbReference type="SMART" id="SM00131">
    <property type="entry name" value="KU"/>
    <property type="match status" value="1"/>
</dbReference>
<gene>
    <name evidence="7" type="primary">LOC116413189</name>
</gene>
<dbReference type="PRINTS" id="PR00759">
    <property type="entry name" value="BASICPTASE"/>
</dbReference>
<dbReference type="InParanoid" id="A0A6J3BZ50"/>
<sequence>MSVCAHFLLFVFITVQAAYVPFRHLHDYVKDGRPVDGPFPSNLMNIPYYCYQVPSKGPCDRMFFVWFYDIVRRECMPMFYSGCGGNENRFTSKADCQNHCVRKRGI</sequence>
<reference evidence="7" key="1">
    <citation type="submission" date="2025-08" db="UniProtKB">
        <authorList>
            <consortium name="RefSeq"/>
        </authorList>
    </citation>
    <scope>IDENTIFICATION</scope>
    <source>
        <tissue evidence="7">Whole larvae</tissue>
    </source>
</reference>
<dbReference type="PANTHER" id="PTHR10083">
    <property type="entry name" value="KUNITZ-TYPE PROTEASE INHIBITOR-RELATED"/>
    <property type="match status" value="1"/>
</dbReference>
<dbReference type="Pfam" id="PF00014">
    <property type="entry name" value="Kunitz_BPTI"/>
    <property type="match status" value="1"/>
</dbReference>
<name>A0A6J3BZ50_GALME</name>
<feature type="signal peptide" evidence="4">
    <location>
        <begin position="1"/>
        <end position="17"/>
    </location>
</feature>
<evidence type="ECO:0000256" key="1">
    <source>
        <dbReference type="ARBA" id="ARBA00022690"/>
    </source>
</evidence>
<dbReference type="InterPro" id="IPR050098">
    <property type="entry name" value="TFPI/VKTCI-like"/>
</dbReference>
<dbReference type="InterPro" id="IPR002223">
    <property type="entry name" value="Kunitz_BPTI"/>
</dbReference>
<dbReference type="PROSITE" id="PS50279">
    <property type="entry name" value="BPTI_KUNITZ_2"/>
    <property type="match status" value="1"/>
</dbReference>
<dbReference type="RefSeq" id="XP_031766753.2">
    <property type="nucleotide sequence ID" value="XM_031910893.2"/>
</dbReference>
<evidence type="ECO:0000256" key="2">
    <source>
        <dbReference type="ARBA" id="ARBA00022900"/>
    </source>
</evidence>
<evidence type="ECO:0000313" key="6">
    <source>
        <dbReference type="Proteomes" id="UP001652740"/>
    </source>
</evidence>
<dbReference type="CDD" id="cd00109">
    <property type="entry name" value="Kunitz-type"/>
    <property type="match status" value="1"/>
</dbReference>
<keyword evidence="6" id="KW-1185">Reference proteome</keyword>
<keyword evidence="3" id="KW-1015">Disulfide bond</keyword>
<accession>A0A6J3BZ50</accession>
<proteinExistence type="predicted"/>
<dbReference type="KEGG" id="gmw:116413189"/>